<evidence type="ECO:0000313" key="1">
    <source>
        <dbReference type="EMBL" id="HIZ41707.1"/>
    </source>
</evidence>
<comment type="caution">
    <text evidence="1">The sequence shown here is derived from an EMBL/GenBank/DDBJ whole genome shotgun (WGS) entry which is preliminary data.</text>
</comment>
<evidence type="ECO:0000313" key="2">
    <source>
        <dbReference type="Proteomes" id="UP000824048"/>
    </source>
</evidence>
<organism evidence="1 2">
    <name type="scientific">Candidatus Gemmiger excrementigallinarum</name>
    <dbReference type="NCBI Taxonomy" id="2838609"/>
    <lineage>
        <taxon>Bacteria</taxon>
        <taxon>Bacillati</taxon>
        <taxon>Bacillota</taxon>
        <taxon>Clostridia</taxon>
        <taxon>Eubacteriales</taxon>
        <taxon>Gemmiger</taxon>
    </lineage>
</organism>
<accession>A0A9D2JA36</accession>
<proteinExistence type="predicted"/>
<name>A0A9D2JA36_9FIRM</name>
<protein>
    <submittedName>
        <fullName evidence="1">WYL domain-containing protein</fullName>
    </submittedName>
</protein>
<dbReference type="EMBL" id="DXBP01000029">
    <property type="protein sequence ID" value="HIZ41707.1"/>
    <property type="molecule type" value="Genomic_DNA"/>
</dbReference>
<sequence>MTEEKDRRTARRSNHSIDRFLLVTVLGWFYRDSYLYIGSEQKFKQWKNKWTGEQQLLWSDRSIIQAMKLEQAMNVCLKERDAALLKQSLTYGSGEDLEEKTGREERPEEDWYRTLKRLMMLQYSGKQEQQALQEQMKASVKEVVIEGKKRKYEKEVGIQRKTVDSLLQELVMLEDRLQAMEDQKLADWLAARVQGFRLVRCDEKEPIYHIAGVGQPEQQMAAVQAAYYPFLDKKHTDQILDLLGLTSERRYAMDSVSEEKWDCPQGGELPEQLEQALTAVERAWQVYAEDTDEVDLKKMFWYELDYHRWQWHNGQLTLCKTHRIPLLPWKVVYSNGYFYLCGFRLDLSPRVTGGAQGQNPVLSNLRLDRVRNLQPVRLDESQCDITYRPTEIQDILERVYRARSRAGMEYRDGSTIMYSGTPESLLIDCDASLMNSAVDDFGPKNITLEQNLPGNRVRIRVREAVWDGAKQWLLQHAGACCLTRCEAQAEKRRQMAALLQAAADDYKA</sequence>
<dbReference type="Proteomes" id="UP000824048">
    <property type="component" value="Unassembled WGS sequence"/>
</dbReference>
<dbReference type="AlphaFoldDB" id="A0A9D2JA36"/>
<reference evidence="1" key="1">
    <citation type="journal article" date="2021" name="PeerJ">
        <title>Extensive microbial diversity within the chicken gut microbiome revealed by metagenomics and culture.</title>
        <authorList>
            <person name="Gilroy R."/>
            <person name="Ravi A."/>
            <person name="Getino M."/>
            <person name="Pursley I."/>
            <person name="Horton D.L."/>
            <person name="Alikhan N.F."/>
            <person name="Baker D."/>
            <person name="Gharbi K."/>
            <person name="Hall N."/>
            <person name="Watson M."/>
            <person name="Adriaenssens E.M."/>
            <person name="Foster-Nyarko E."/>
            <person name="Jarju S."/>
            <person name="Secka A."/>
            <person name="Antonio M."/>
            <person name="Oren A."/>
            <person name="Chaudhuri R.R."/>
            <person name="La Ragione R."/>
            <person name="Hildebrand F."/>
            <person name="Pallen M.J."/>
        </authorList>
    </citation>
    <scope>NUCLEOTIDE SEQUENCE</scope>
    <source>
        <strain evidence="1">ChiSxjej1B13-11774</strain>
    </source>
</reference>
<reference evidence="1" key="2">
    <citation type="submission" date="2021-04" db="EMBL/GenBank/DDBJ databases">
        <authorList>
            <person name="Gilroy R."/>
        </authorList>
    </citation>
    <scope>NUCLEOTIDE SEQUENCE</scope>
    <source>
        <strain evidence="1">ChiSxjej1B13-11774</strain>
    </source>
</reference>
<gene>
    <name evidence="1" type="ORF">H9811_03985</name>
</gene>